<dbReference type="Gene3D" id="2.120.10.30">
    <property type="entry name" value="TolB, C-terminal domain"/>
    <property type="match status" value="2"/>
</dbReference>
<dbReference type="GO" id="GO:0000160">
    <property type="term" value="P:phosphorelay signal transduction system"/>
    <property type="evidence" value="ECO:0007669"/>
    <property type="project" value="InterPro"/>
</dbReference>
<dbReference type="PANTHER" id="PTHR36842:SF1">
    <property type="entry name" value="PROTEIN TOLB"/>
    <property type="match status" value="1"/>
</dbReference>
<organism evidence="5 6">
    <name type="scientific">Shewanella piezotolerans (strain WP3 / JCM 13877)</name>
    <dbReference type="NCBI Taxonomy" id="225849"/>
    <lineage>
        <taxon>Bacteria</taxon>
        <taxon>Pseudomonadati</taxon>
        <taxon>Pseudomonadota</taxon>
        <taxon>Gammaproteobacteria</taxon>
        <taxon>Alteromonadales</taxon>
        <taxon>Shewanellaceae</taxon>
        <taxon>Shewanella</taxon>
    </lineage>
</organism>
<evidence type="ECO:0000313" key="5">
    <source>
        <dbReference type="EMBL" id="ACJ28877.1"/>
    </source>
</evidence>
<dbReference type="GO" id="GO:0003677">
    <property type="term" value="F:DNA binding"/>
    <property type="evidence" value="ECO:0007669"/>
    <property type="project" value="UniProtKB-UniRule"/>
</dbReference>
<comment type="similarity">
    <text evidence="1">Belongs to the TolB family.</text>
</comment>
<gene>
    <name evidence="5" type="ordered locus">swp_2124</name>
</gene>
<dbReference type="KEGG" id="swp:swp_2124"/>
<dbReference type="SMART" id="SM00862">
    <property type="entry name" value="Trans_reg_C"/>
    <property type="match status" value="1"/>
</dbReference>
<dbReference type="InterPro" id="IPR002469">
    <property type="entry name" value="Peptidase_S9B_N"/>
</dbReference>
<dbReference type="EMBL" id="CP000472">
    <property type="protein sequence ID" value="ACJ28877.1"/>
    <property type="molecule type" value="Genomic_DNA"/>
</dbReference>
<dbReference type="InterPro" id="IPR036388">
    <property type="entry name" value="WH-like_DNA-bd_sf"/>
</dbReference>
<sequence>MISLPHQKYLIGQCSVNCHDMTISKDENVVTLPAKVFEFLKLLILHANQTVTKDVAIEQVWLGNVEVGKRGTGNAIWQLRKTVSELGEEPEHYFKTITKIGYQLLLTPEAIDEESYQPAAVTVDSYPPRAHAIFKPVIALLSLMLFTSLGYMFHSFYLPSSQLEALTVERITNFEGVEEQAAISPDGRFMAFQWRRELKKAQIYIKDLTDKSAPLRQVSMSEDKETSPTWSPDGQALAYFSFNASGQCELHVRELITNQDRLIDTGCTSSGYVHSLDWSPDGKFLAYAKAGEASVAIYAYSFASSEISQLSYPNTGEEDLLVSWSANSDEFAVVRSVAMDASIIVLSRSNDSVVKVVESETMVISLEWEHDANMLYFNALRDGAFVIEQYSFESQSITDFHRDDTISSLAINEKNNRLYYSRHLSQEHITVHSLTNGQVKHRLASSSRDMFGQFIASSQEVLFLSNRSGGWELWVNQDAGSKQLTQQMGIVGIPAASPIGSQYVLPIKAKDADSYSLYLGDVATESLAKIRGIKGDVRNPSFSNNGSKIYYSSNLEGHWGVYAYDLNSQRVEFMFGQAAKYAVEDDVGGLYYTRDNQAGIYYHANDGSEDIQVTSELSSSDWGSFFYQNNALYFIKRTDTNDQVIAITADGQQHTVFSLPAVSIRGQRALAKADDESVVISMLGINDADIYSVSLAARH</sequence>
<dbReference type="Proteomes" id="UP000000753">
    <property type="component" value="Chromosome"/>
</dbReference>
<protein>
    <submittedName>
        <fullName evidence="5">Transcriptional regulatory protein</fullName>
    </submittedName>
</protein>
<accession>B8CLV3</accession>
<dbReference type="SUPFAM" id="SSF82171">
    <property type="entry name" value="DPP6 N-terminal domain-like"/>
    <property type="match status" value="2"/>
</dbReference>
<dbReference type="GO" id="GO:0006355">
    <property type="term" value="P:regulation of DNA-templated transcription"/>
    <property type="evidence" value="ECO:0007669"/>
    <property type="project" value="InterPro"/>
</dbReference>
<dbReference type="HOGENOM" id="CLU_394260_0_0_6"/>
<dbReference type="Pfam" id="PF00486">
    <property type="entry name" value="Trans_reg_C"/>
    <property type="match status" value="1"/>
</dbReference>
<dbReference type="Pfam" id="PF00930">
    <property type="entry name" value="DPPIV_N"/>
    <property type="match status" value="1"/>
</dbReference>
<dbReference type="GO" id="GO:0006508">
    <property type="term" value="P:proteolysis"/>
    <property type="evidence" value="ECO:0007669"/>
    <property type="project" value="InterPro"/>
</dbReference>
<dbReference type="RefSeq" id="WP_020912239.1">
    <property type="nucleotide sequence ID" value="NC_011566.1"/>
</dbReference>
<dbReference type="InterPro" id="IPR016032">
    <property type="entry name" value="Sig_transdc_resp-reg_C-effctor"/>
</dbReference>
<name>B8CLV3_SHEPW</name>
<keyword evidence="2 3" id="KW-0238">DNA-binding</keyword>
<dbReference type="STRING" id="225849.swp_2124"/>
<dbReference type="OrthoDB" id="9782895at2"/>
<dbReference type="Pfam" id="PF07676">
    <property type="entry name" value="PD40"/>
    <property type="match status" value="1"/>
</dbReference>
<dbReference type="InterPro" id="IPR011042">
    <property type="entry name" value="6-blade_b-propeller_TolB-like"/>
</dbReference>
<feature type="domain" description="OmpR/PhoB-type" evidence="4">
    <location>
        <begin position="6"/>
        <end position="106"/>
    </location>
</feature>
<evidence type="ECO:0000256" key="3">
    <source>
        <dbReference type="PROSITE-ProRule" id="PRU01091"/>
    </source>
</evidence>
<dbReference type="SUPFAM" id="SSF46894">
    <property type="entry name" value="C-terminal effector domain of the bipartite response regulators"/>
    <property type="match status" value="1"/>
</dbReference>
<evidence type="ECO:0000256" key="2">
    <source>
        <dbReference type="ARBA" id="ARBA00023125"/>
    </source>
</evidence>
<keyword evidence="6" id="KW-1185">Reference proteome</keyword>
<evidence type="ECO:0000259" key="4">
    <source>
        <dbReference type="PROSITE" id="PS51755"/>
    </source>
</evidence>
<dbReference type="PANTHER" id="PTHR36842">
    <property type="entry name" value="PROTEIN TOLB HOMOLOG"/>
    <property type="match status" value="1"/>
</dbReference>
<reference evidence="5 6" key="1">
    <citation type="journal article" date="2008" name="PLoS ONE">
        <title>Environmental adaptation: genomic analysis of the piezotolerant and psychrotolerant deep-sea iron reducing bacterium Shewanella piezotolerans WP3.</title>
        <authorList>
            <person name="Wang F."/>
            <person name="Wang J."/>
            <person name="Jian H."/>
            <person name="Zhang B."/>
            <person name="Li S."/>
            <person name="Wang F."/>
            <person name="Zeng X."/>
            <person name="Gao L."/>
            <person name="Bartlett D.H."/>
            <person name="Yu J."/>
            <person name="Hu S."/>
            <person name="Xiao X."/>
        </authorList>
    </citation>
    <scope>NUCLEOTIDE SEQUENCE [LARGE SCALE GENOMIC DNA]</scope>
    <source>
        <strain evidence="6">WP3 / JCM 13877</strain>
    </source>
</reference>
<dbReference type="eggNOG" id="COG0823">
    <property type="taxonomic scope" value="Bacteria"/>
</dbReference>
<dbReference type="PROSITE" id="PS51755">
    <property type="entry name" value="OMPR_PHOB"/>
    <property type="match status" value="1"/>
</dbReference>
<evidence type="ECO:0000313" key="6">
    <source>
        <dbReference type="Proteomes" id="UP000000753"/>
    </source>
</evidence>
<feature type="DNA-binding region" description="OmpR/PhoB-type" evidence="3">
    <location>
        <begin position="6"/>
        <end position="106"/>
    </location>
</feature>
<dbReference type="InterPro" id="IPR001867">
    <property type="entry name" value="OmpR/PhoB-type_DNA-bd"/>
</dbReference>
<dbReference type="Gene3D" id="1.10.10.10">
    <property type="entry name" value="Winged helix-like DNA-binding domain superfamily/Winged helix DNA-binding domain"/>
    <property type="match status" value="1"/>
</dbReference>
<proteinExistence type="inferred from homology"/>
<evidence type="ECO:0000256" key="1">
    <source>
        <dbReference type="ARBA" id="ARBA00009820"/>
    </source>
</evidence>
<dbReference type="CDD" id="cd00383">
    <property type="entry name" value="trans_reg_C"/>
    <property type="match status" value="1"/>
</dbReference>
<dbReference type="InterPro" id="IPR011659">
    <property type="entry name" value="WD40"/>
</dbReference>
<dbReference type="AlphaFoldDB" id="B8CLV3"/>